<name>A0A4Z2H8E8_9TELE</name>
<dbReference type="Proteomes" id="UP000314294">
    <property type="component" value="Unassembled WGS sequence"/>
</dbReference>
<evidence type="ECO:0000313" key="1">
    <source>
        <dbReference type="EMBL" id="TNN62187.1"/>
    </source>
</evidence>
<organism evidence="1 2">
    <name type="scientific">Liparis tanakae</name>
    <name type="common">Tanaka's snailfish</name>
    <dbReference type="NCBI Taxonomy" id="230148"/>
    <lineage>
        <taxon>Eukaryota</taxon>
        <taxon>Metazoa</taxon>
        <taxon>Chordata</taxon>
        <taxon>Craniata</taxon>
        <taxon>Vertebrata</taxon>
        <taxon>Euteleostomi</taxon>
        <taxon>Actinopterygii</taxon>
        <taxon>Neopterygii</taxon>
        <taxon>Teleostei</taxon>
        <taxon>Neoteleostei</taxon>
        <taxon>Acanthomorphata</taxon>
        <taxon>Eupercaria</taxon>
        <taxon>Perciformes</taxon>
        <taxon>Cottioidei</taxon>
        <taxon>Cottales</taxon>
        <taxon>Liparidae</taxon>
        <taxon>Liparis</taxon>
    </lineage>
</organism>
<proteinExistence type="predicted"/>
<dbReference type="EMBL" id="SRLO01000299">
    <property type="protein sequence ID" value="TNN62187.1"/>
    <property type="molecule type" value="Genomic_DNA"/>
</dbReference>
<sequence length="95" mass="10570">MSAAGERSDTGHLRCGVKMMSLFLQPRSSSDSCLEKAWAHGASRLRSMGRMKNGRLSDSRELSMLLFVSENLCVTLEPRQAELSFCSSSQLNRSR</sequence>
<comment type="caution">
    <text evidence="1">The sequence shown here is derived from an EMBL/GenBank/DDBJ whole genome shotgun (WGS) entry which is preliminary data.</text>
</comment>
<reference evidence="1 2" key="1">
    <citation type="submission" date="2019-03" db="EMBL/GenBank/DDBJ databases">
        <title>First draft genome of Liparis tanakae, snailfish: a comprehensive survey of snailfish specific genes.</title>
        <authorList>
            <person name="Kim W."/>
            <person name="Song I."/>
            <person name="Jeong J.-H."/>
            <person name="Kim D."/>
            <person name="Kim S."/>
            <person name="Ryu S."/>
            <person name="Song J.Y."/>
            <person name="Lee S.K."/>
        </authorList>
    </citation>
    <scope>NUCLEOTIDE SEQUENCE [LARGE SCALE GENOMIC DNA]</scope>
    <source>
        <tissue evidence="1">Muscle</tissue>
    </source>
</reference>
<accession>A0A4Z2H8E8</accession>
<gene>
    <name evidence="1" type="ORF">EYF80_027567</name>
</gene>
<protein>
    <submittedName>
        <fullName evidence="1">Uncharacterized protein</fullName>
    </submittedName>
</protein>
<dbReference type="AlphaFoldDB" id="A0A4Z2H8E8"/>
<evidence type="ECO:0000313" key="2">
    <source>
        <dbReference type="Proteomes" id="UP000314294"/>
    </source>
</evidence>
<keyword evidence="2" id="KW-1185">Reference proteome</keyword>